<dbReference type="PANTHER" id="PTHR23135:SF4">
    <property type="entry name" value="UDP-N-ACETYLMURAMOYL-L-ALANYL-D-GLUTAMATE--2,6-DIAMINOPIMELATE LIGASE MURE HOMOLOG, CHLOROPLASTIC"/>
    <property type="match status" value="1"/>
</dbReference>
<keyword evidence="3" id="KW-1185">Reference proteome</keyword>
<dbReference type="InterPro" id="IPR036565">
    <property type="entry name" value="Mur-like_cat_sf"/>
</dbReference>
<name>A0A835A2B0_TETSI</name>
<evidence type="ECO:0000313" key="2">
    <source>
        <dbReference type="EMBL" id="KAF8413181.1"/>
    </source>
</evidence>
<dbReference type="GO" id="GO:0016881">
    <property type="term" value="F:acid-amino acid ligase activity"/>
    <property type="evidence" value="ECO:0007669"/>
    <property type="project" value="InterPro"/>
</dbReference>
<dbReference type="InterPro" id="IPR036615">
    <property type="entry name" value="Mur_ligase_C_dom_sf"/>
</dbReference>
<reference evidence="2 3" key="1">
    <citation type="submission" date="2020-04" db="EMBL/GenBank/DDBJ databases">
        <title>Plant Genome Project.</title>
        <authorList>
            <person name="Zhang R.-G."/>
        </authorList>
    </citation>
    <scope>NUCLEOTIDE SEQUENCE [LARGE SCALE GENOMIC DNA]</scope>
    <source>
        <strain evidence="2">YNK0</strain>
        <tissue evidence="2">Leaf</tissue>
    </source>
</reference>
<sequence>MRSSHTFYCNGVNDVKLKMEDRLNPSSRPDLTNSPDCNTPDFHSTKLKPSKPYTRTHTVLQLNPFLHLFPLNTHLCKFKQGLLKPNLKKEKAVSDVGIEGIEVLEAEEVVDLEEIEKLQGFILILEEPHKQNQVKFSDEEKYMDMKAKLFERMVDPERHRKFVNSDDLNAPFFIAQGNSDVPVVTFALKNKRRHNIYNILAVVAVGIAVGAPLEDIVRGIEDVDGVPGRCKLIDEEQAFGVIVDYAHTLDACLDYLMLLSLLDIIRLAVQAAVAIGEESDVVVSLTNPDLLLFSVEDLYVNKTKWVGDRSKGHETYQIEGYKKEFFDVQEECREALHYVNELHQAGLDMSEFVCVRNCGMVVPGSLNFSLGNRFNLTGHDYGHRKGMCVGYGSAIADIFYEENT</sequence>
<dbReference type="Gene3D" id="3.40.1190.10">
    <property type="entry name" value="Mur-like, catalytic domain"/>
    <property type="match status" value="1"/>
</dbReference>
<evidence type="ECO:0000256" key="1">
    <source>
        <dbReference type="SAM" id="MobiDB-lite"/>
    </source>
</evidence>
<dbReference type="Proteomes" id="UP000655225">
    <property type="component" value="Unassembled WGS sequence"/>
</dbReference>
<proteinExistence type="predicted"/>
<accession>A0A835A2B0</accession>
<gene>
    <name evidence="2" type="ORF">HHK36_001157</name>
</gene>
<comment type="caution">
    <text evidence="2">The sequence shown here is derived from an EMBL/GenBank/DDBJ whole genome shotgun (WGS) entry which is preliminary data.</text>
</comment>
<feature type="compositionally biased region" description="Polar residues" evidence="1">
    <location>
        <begin position="24"/>
        <end position="37"/>
    </location>
</feature>
<dbReference type="AlphaFoldDB" id="A0A835A2B0"/>
<dbReference type="GO" id="GO:0005524">
    <property type="term" value="F:ATP binding"/>
    <property type="evidence" value="ECO:0007669"/>
    <property type="project" value="InterPro"/>
</dbReference>
<feature type="region of interest" description="Disordered" evidence="1">
    <location>
        <begin position="22"/>
        <end position="48"/>
    </location>
</feature>
<dbReference type="PANTHER" id="PTHR23135">
    <property type="entry name" value="MUR LIGASE FAMILY MEMBER"/>
    <property type="match status" value="1"/>
</dbReference>
<organism evidence="2 3">
    <name type="scientific">Tetracentron sinense</name>
    <name type="common">Spur-leaf</name>
    <dbReference type="NCBI Taxonomy" id="13715"/>
    <lineage>
        <taxon>Eukaryota</taxon>
        <taxon>Viridiplantae</taxon>
        <taxon>Streptophyta</taxon>
        <taxon>Embryophyta</taxon>
        <taxon>Tracheophyta</taxon>
        <taxon>Spermatophyta</taxon>
        <taxon>Magnoliopsida</taxon>
        <taxon>Trochodendrales</taxon>
        <taxon>Trochodendraceae</taxon>
        <taxon>Tetracentron</taxon>
    </lineage>
</organism>
<dbReference type="SUPFAM" id="SSF53244">
    <property type="entry name" value="MurD-like peptide ligases, peptide-binding domain"/>
    <property type="match status" value="1"/>
</dbReference>
<evidence type="ECO:0000313" key="3">
    <source>
        <dbReference type="Proteomes" id="UP000655225"/>
    </source>
</evidence>
<protein>
    <submittedName>
        <fullName evidence="2">Uncharacterized protein</fullName>
    </submittedName>
</protein>
<dbReference type="OrthoDB" id="533138at2759"/>
<dbReference type="EMBL" id="JABCRI010000001">
    <property type="protein sequence ID" value="KAF8413181.1"/>
    <property type="molecule type" value="Genomic_DNA"/>
</dbReference>
<dbReference type="SUPFAM" id="SSF53623">
    <property type="entry name" value="MurD-like peptide ligases, catalytic domain"/>
    <property type="match status" value="1"/>
</dbReference>